<dbReference type="EMBL" id="CAADFL010000131">
    <property type="protein sequence ID" value="VFK10148.1"/>
    <property type="molecule type" value="Genomic_DNA"/>
</dbReference>
<dbReference type="EMBL" id="CAADEZ010000164">
    <property type="protein sequence ID" value="VFJ56235.1"/>
    <property type="molecule type" value="Genomic_DNA"/>
</dbReference>
<dbReference type="InterPro" id="IPR003749">
    <property type="entry name" value="ThiS/MoaD-like"/>
</dbReference>
<dbReference type="UniPathway" id="UPA00344"/>
<dbReference type="GO" id="GO:0006777">
    <property type="term" value="P:Mo-molybdopterin cofactor biosynthetic process"/>
    <property type="evidence" value="ECO:0007669"/>
    <property type="project" value="InterPro"/>
</dbReference>
<keyword evidence="1" id="KW-0547">Nucleotide-binding</keyword>
<dbReference type="CDD" id="cd00754">
    <property type="entry name" value="Ubl_MoaD"/>
    <property type="match status" value="1"/>
</dbReference>
<dbReference type="GO" id="GO:0000166">
    <property type="term" value="F:nucleotide binding"/>
    <property type="evidence" value="ECO:0007669"/>
    <property type="project" value="UniProtKB-KW"/>
</dbReference>
<protein>
    <recommendedName>
        <fullName evidence="3">Molybdopterin synthase sulfur carrier subunit</fullName>
    </recommendedName>
</protein>
<reference evidence="4" key="1">
    <citation type="submission" date="2019-02" db="EMBL/GenBank/DDBJ databases">
        <authorList>
            <person name="Gruber-Vodicka R. H."/>
            <person name="Seah K. B. B."/>
        </authorList>
    </citation>
    <scope>NUCLEOTIDE SEQUENCE</scope>
    <source>
        <strain evidence="5">BECK_BZ163</strain>
        <strain evidence="6">BECK_BZ164</strain>
        <strain evidence="4">BECK_BZ165</strain>
    </source>
</reference>
<organism evidence="4">
    <name type="scientific">Candidatus Kentrum sp. FM</name>
    <dbReference type="NCBI Taxonomy" id="2126340"/>
    <lineage>
        <taxon>Bacteria</taxon>
        <taxon>Pseudomonadati</taxon>
        <taxon>Pseudomonadota</taxon>
        <taxon>Gammaproteobacteria</taxon>
        <taxon>Candidatus Kentrum</taxon>
    </lineage>
</organism>
<dbReference type="SUPFAM" id="SSF54285">
    <property type="entry name" value="MoaD/ThiS"/>
    <property type="match status" value="1"/>
</dbReference>
<dbReference type="Gene3D" id="3.10.20.30">
    <property type="match status" value="1"/>
</dbReference>
<comment type="similarity">
    <text evidence="2">Belongs to the MoaD family.</text>
</comment>
<dbReference type="GO" id="GO:1990133">
    <property type="term" value="C:molybdopterin adenylyltransferase complex"/>
    <property type="evidence" value="ECO:0007669"/>
    <property type="project" value="TreeGrafter"/>
</dbReference>
<proteinExistence type="inferred from homology"/>
<dbReference type="Pfam" id="PF02597">
    <property type="entry name" value="ThiS"/>
    <property type="match status" value="1"/>
</dbReference>
<evidence type="ECO:0000256" key="3">
    <source>
        <dbReference type="ARBA" id="ARBA00024247"/>
    </source>
</evidence>
<dbReference type="AlphaFoldDB" id="A0A450SKN9"/>
<dbReference type="InterPro" id="IPR044672">
    <property type="entry name" value="MOCS2A"/>
</dbReference>
<evidence type="ECO:0000313" key="5">
    <source>
        <dbReference type="EMBL" id="VFJ56235.1"/>
    </source>
</evidence>
<gene>
    <name evidence="5" type="ORF">BECKFM1743A_GA0114220_101643</name>
    <name evidence="6" type="ORF">BECKFM1743B_GA0114221_101313</name>
    <name evidence="4" type="ORF">BECKFM1743C_GA0114222_101343</name>
</gene>
<dbReference type="PANTHER" id="PTHR33359:SF1">
    <property type="entry name" value="MOLYBDOPTERIN SYNTHASE SULFUR CARRIER SUBUNIT"/>
    <property type="match status" value="1"/>
</dbReference>
<name>A0A450SKN9_9GAMM</name>
<accession>A0A450SKN9</accession>
<dbReference type="InterPro" id="IPR016155">
    <property type="entry name" value="Mopterin_synth/thiamin_S_b"/>
</dbReference>
<dbReference type="PANTHER" id="PTHR33359">
    <property type="entry name" value="MOLYBDOPTERIN SYNTHASE SULFUR CARRIER SUBUNIT"/>
    <property type="match status" value="1"/>
</dbReference>
<dbReference type="EMBL" id="CAADFA010000134">
    <property type="protein sequence ID" value="VFJ54091.1"/>
    <property type="molecule type" value="Genomic_DNA"/>
</dbReference>
<evidence type="ECO:0000313" key="6">
    <source>
        <dbReference type="EMBL" id="VFK10148.1"/>
    </source>
</evidence>
<sequence>MSETTMRYRVTLFAGLKEHTGREEWIHDGNAALTARDLLHAFFDQYPGLERLREVTRIAINHAFCREDSPVDPADELAFIPPVSGG</sequence>
<evidence type="ECO:0000313" key="4">
    <source>
        <dbReference type="EMBL" id="VFJ54091.1"/>
    </source>
</evidence>
<evidence type="ECO:0000256" key="1">
    <source>
        <dbReference type="ARBA" id="ARBA00022741"/>
    </source>
</evidence>
<evidence type="ECO:0000256" key="2">
    <source>
        <dbReference type="ARBA" id="ARBA00024200"/>
    </source>
</evidence>
<dbReference type="InterPro" id="IPR012675">
    <property type="entry name" value="Beta-grasp_dom_sf"/>
</dbReference>